<dbReference type="Proteomes" id="UP001500604">
    <property type="component" value="Unassembled WGS sequence"/>
</dbReference>
<keyword evidence="3" id="KW-0472">Membrane</keyword>
<dbReference type="Gene3D" id="2.40.30.170">
    <property type="match status" value="1"/>
</dbReference>
<evidence type="ECO:0000256" key="1">
    <source>
        <dbReference type="ARBA" id="ARBA00009477"/>
    </source>
</evidence>
<name>A0ABP8V7R7_9GAMM</name>
<feature type="domain" description="Multidrug resistance protein MdtA-like barrel-sandwich hybrid" evidence="4">
    <location>
        <begin position="52"/>
        <end position="236"/>
    </location>
</feature>
<proteinExistence type="inferred from homology"/>
<dbReference type="RefSeq" id="WP_345198297.1">
    <property type="nucleotide sequence ID" value="NZ_BAABFL010000464.1"/>
</dbReference>
<reference evidence="7" key="1">
    <citation type="journal article" date="2019" name="Int. J. Syst. Evol. Microbiol.">
        <title>The Global Catalogue of Microorganisms (GCM) 10K type strain sequencing project: providing services to taxonomists for standard genome sequencing and annotation.</title>
        <authorList>
            <consortium name="The Broad Institute Genomics Platform"/>
            <consortium name="The Broad Institute Genome Sequencing Center for Infectious Disease"/>
            <person name="Wu L."/>
            <person name="Ma J."/>
        </authorList>
    </citation>
    <scope>NUCLEOTIDE SEQUENCE [LARGE SCALE GENOMIC DNA]</scope>
    <source>
        <strain evidence="7">JCM 17805</strain>
    </source>
</reference>
<comment type="similarity">
    <text evidence="1">Belongs to the membrane fusion protein (MFP) (TC 8.A.1) family.</text>
</comment>
<evidence type="ECO:0000259" key="4">
    <source>
        <dbReference type="Pfam" id="PF25917"/>
    </source>
</evidence>
<dbReference type="Pfam" id="PF25917">
    <property type="entry name" value="BSH_RND"/>
    <property type="match status" value="1"/>
</dbReference>
<keyword evidence="3" id="KW-1133">Transmembrane helix</keyword>
<dbReference type="InterPro" id="IPR058634">
    <property type="entry name" value="AaeA-lik-b-barrel"/>
</dbReference>
<organism evidence="6 7">
    <name type="scientific">Kistimonas scapharcae</name>
    <dbReference type="NCBI Taxonomy" id="1036133"/>
    <lineage>
        <taxon>Bacteria</taxon>
        <taxon>Pseudomonadati</taxon>
        <taxon>Pseudomonadota</taxon>
        <taxon>Gammaproteobacteria</taxon>
        <taxon>Oceanospirillales</taxon>
        <taxon>Endozoicomonadaceae</taxon>
        <taxon>Kistimonas</taxon>
    </lineage>
</organism>
<evidence type="ECO:0000256" key="2">
    <source>
        <dbReference type="SAM" id="Coils"/>
    </source>
</evidence>
<evidence type="ECO:0000259" key="5">
    <source>
        <dbReference type="Pfam" id="PF25963"/>
    </source>
</evidence>
<feature type="domain" description="p-hydroxybenzoic acid efflux pump subunit AaeA-like beta-barrel" evidence="5">
    <location>
        <begin position="239"/>
        <end position="331"/>
    </location>
</feature>
<gene>
    <name evidence="6" type="ORF">GCM10023116_41250</name>
</gene>
<keyword evidence="2" id="KW-0175">Coiled coil</keyword>
<evidence type="ECO:0000313" key="6">
    <source>
        <dbReference type="EMBL" id="GAA4651841.1"/>
    </source>
</evidence>
<dbReference type="PANTHER" id="PTHR30386:SF24">
    <property type="entry name" value="MULTIDRUG RESISTANCE EFFLUX PUMP"/>
    <property type="match status" value="1"/>
</dbReference>
<dbReference type="InterPro" id="IPR050739">
    <property type="entry name" value="MFP"/>
</dbReference>
<protein>
    <submittedName>
        <fullName evidence="6">HlyD family secretion protein</fullName>
    </submittedName>
</protein>
<keyword evidence="3" id="KW-0812">Transmembrane</keyword>
<dbReference type="Pfam" id="PF25963">
    <property type="entry name" value="Beta-barrel_AAEA"/>
    <property type="match status" value="1"/>
</dbReference>
<dbReference type="PANTHER" id="PTHR30386">
    <property type="entry name" value="MEMBRANE FUSION SUBUNIT OF EMRAB-TOLC MULTIDRUG EFFLUX PUMP"/>
    <property type="match status" value="1"/>
</dbReference>
<evidence type="ECO:0000256" key="3">
    <source>
        <dbReference type="SAM" id="Phobius"/>
    </source>
</evidence>
<comment type="caution">
    <text evidence="6">The sequence shown here is derived from an EMBL/GenBank/DDBJ whole genome shotgun (WGS) entry which is preliminary data.</text>
</comment>
<sequence>MQENGTHEHIRRNWLITLAIVVLLVAAGYLYLQHQKKYPDTDDAYIHASIIYIASQVAGKVNRVNVVDYEAVDKGDLLVQIDPAPYEAALDKARAVYENATQQNRAAGEAILAASADVRSSNAKLTDVQTHYSRTMALVAEGVLPKQSADDARADLSAAQNVLDAARATLSQLVAEQGADGSKAPSVKEAAAALTQASLNLSYTNITAPTSGLLGKVSIHPGSIVAVGQAMTPLVVDGSFWMQANFKEDDLGRIRPGMPVDIDLDMYPDTTFSGRVEAISPASGSAFSLLPPENATGNWVKIPQRFPVKISIVQQAGQPPLRVGASGTVTVDTVAHNDTSDGSP</sequence>
<feature type="transmembrane region" description="Helical" evidence="3">
    <location>
        <begin position="12"/>
        <end position="32"/>
    </location>
</feature>
<keyword evidence="7" id="KW-1185">Reference proteome</keyword>
<dbReference type="SUPFAM" id="SSF111369">
    <property type="entry name" value="HlyD-like secretion proteins"/>
    <property type="match status" value="2"/>
</dbReference>
<feature type="coiled-coil region" evidence="2">
    <location>
        <begin position="149"/>
        <end position="176"/>
    </location>
</feature>
<dbReference type="EMBL" id="BAABFL010000464">
    <property type="protein sequence ID" value="GAA4651841.1"/>
    <property type="molecule type" value="Genomic_DNA"/>
</dbReference>
<accession>A0ABP8V7R7</accession>
<dbReference type="InterPro" id="IPR058625">
    <property type="entry name" value="MdtA-like_BSH"/>
</dbReference>
<dbReference type="Gene3D" id="2.40.50.100">
    <property type="match status" value="1"/>
</dbReference>
<evidence type="ECO:0000313" key="7">
    <source>
        <dbReference type="Proteomes" id="UP001500604"/>
    </source>
</evidence>